<sequence length="147" mass="14835">MLIIALVLALIGLAALVAAVATSNELIAWVCIGASVIGVLLLIADALRARRGGADDGAEHTDGTDEQDTIVAGEPVPDHVEDYPEDEATVSEPESDPAGESDPEIAGVTDTDSTAETDSKTDTDTDTDGGAGGAVDISPDPDVPPKS</sequence>
<reference evidence="3" key="1">
    <citation type="submission" date="2014-05" db="EMBL/GenBank/DDBJ databases">
        <authorList>
            <person name="Urmite Genomes"/>
        </authorList>
    </citation>
    <scope>NUCLEOTIDE SEQUENCE</scope>
    <source>
        <strain evidence="3">DSM 44074</strain>
    </source>
</reference>
<keyword evidence="2 3" id="KW-0812">Transmembrane</keyword>
<feature type="region of interest" description="Disordered" evidence="1">
    <location>
        <begin position="52"/>
        <end position="147"/>
    </location>
</feature>
<dbReference type="RefSeq" id="WP_042509766.1">
    <property type="nucleotide sequence ID" value="NZ_LK021338.1"/>
</dbReference>
<dbReference type="EMBL" id="LK021338">
    <property type="protein sequence ID" value="CDQ45048.1"/>
    <property type="molecule type" value="Genomic_DNA"/>
</dbReference>
<feature type="compositionally biased region" description="Basic and acidic residues" evidence="1">
    <location>
        <begin position="52"/>
        <end position="63"/>
    </location>
</feature>
<accession>A0AAV2WM52</accession>
<keyword evidence="2" id="KW-0472">Membrane</keyword>
<evidence type="ECO:0000313" key="4">
    <source>
        <dbReference type="Proteomes" id="UP000028864"/>
    </source>
</evidence>
<dbReference type="AlphaFoldDB" id="A0AAV2WM52"/>
<reference evidence="3" key="2">
    <citation type="submission" date="2015-09" db="EMBL/GenBank/DDBJ databases">
        <title>Draft genome sequence of Mycobacterium neoaurum DSM 44074.</title>
        <authorList>
            <person name="Croce O."/>
            <person name="Robert C."/>
            <person name="Raoult D."/>
            <person name="Drancourt M."/>
        </authorList>
    </citation>
    <scope>NUCLEOTIDE SEQUENCE</scope>
    <source>
        <strain evidence="3">DSM 44074</strain>
    </source>
</reference>
<name>A0AAV2WM52_MYCNE</name>
<dbReference type="Proteomes" id="UP000028864">
    <property type="component" value="Unassembled WGS sequence"/>
</dbReference>
<feature type="transmembrane region" description="Helical" evidence="2">
    <location>
        <begin position="27"/>
        <end position="44"/>
    </location>
</feature>
<gene>
    <name evidence="3" type="ORF">BN1047_02935</name>
</gene>
<organism evidence="3 4">
    <name type="scientific">Mycolicibacterium neoaurum</name>
    <name type="common">Mycobacterium neoaurum</name>
    <dbReference type="NCBI Taxonomy" id="1795"/>
    <lineage>
        <taxon>Bacteria</taxon>
        <taxon>Bacillati</taxon>
        <taxon>Actinomycetota</taxon>
        <taxon>Actinomycetes</taxon>
        <taxon>Mycobacteriales</taxon>
        <taxon>Mycobacteriaceae</taxon>
        <taxon>Mycolicibacterium</taxon>
    </lineage>
</organism>
<keyword evidence="2" id="KW-1133">Transmembrane helix</keyword>
<proteinExistence type="predicted"/>
<evidence type="ECO:0000313" key="3">
    <source>
        <dbReference type="EMBL" id="CDQ45048.1"/>
    </source>
</evidence>
<evidence type="ECO:0000256" key="2">
    <source>
        <dbReference type="SAM" id="Phobius"/>
    </source>
</evidence>
<evidence type="ECO:0000256" key="1">
    <source>
        <dbReference type="SAM" id="MobiDB-lite"/>
    </source>
</evidence>
<feature type="compositionally biased region" description="Acidic residues" evidence="1">
    <location>
        <begin position="83"/>
        <end position="103"/>
    </location>
</feature>
<protein>
    <submittedName>
        <fullName evidence="3">Transmembrane protein</fullName>
    </submittedName>
</protein>